<comment type="caution">
    <text evidence="1">The sequence shown here is derived from an EMBL/GenBank/DDBJ whole genome shotgun (WGS) entry which is preliminary data.</text>
</comment>
<evidence type="ECO:0008006" key="3">
    <source>
        <dbReference type="Google" id="ProtNLM"/>
    </source>
</evidence>
<accession>A0ABP7N9N2</accession>
<gene>
    <name evidence="1" type="ORF">GCM10022406_25660</name>
</gene>
<reference evidence="2" key="1">
    <citation type="journal article" date="2019" name="Int. J. Syst. Evol. Microbiol.">
        <title>The Global Catalogue of Microorganisms (GCM) 10K type strain sequencing project: providing services to taxonomists for standard genome sequencing and annotation.</title>
        <authorList>
            <consortium name="The Broad Institute Genomics Platform"/>
            <consortium name="The Broad Institute Genome Sequencing Center for Infectious Disease"/>
            <person name="Wu L."/>
            <person name="Ma J."/>
        </authorList>
    </citation>
    <scope>NUCLEOTIDE SEQUENCE [LARGE SCALE GENOMIC DNA]</scope>
    <source>
        <strain evidence="2">JCM 17214</strain>
    </source>
</reference>
<dbReference type="Proteomes" id="UP001499909">
    <property type="component" value="Unassembled WGS sequence"/>
</dbReference>
<dbReference type="EMBL" id="BAABDH010000041">
    <property type="protein sequence ID" value="GAA3940529.1"/>
    <property type="molecule type" value="Genomic_DNA"/>
</dbReference>
<organism evidence="1 2">
    <name type="scientific">Hymenobacter algoricola</name>
    <dbReference type="NCBI Taxonomy" id="486267"/>
    <lineage>
        <taxon>Bacteria</taxon>
        <taxon>Pseudomonadati</taxon>
        <taxon>Bacteroidota</taxon>
        <taxon>Cytophagia</taxon>
        <taxon>Cytophagales</taxon>
        <taxon>Hymenobacteraceae</taxon>
        <taxon>Hymenobacter</taxon>
    </lineage>
</organism>
<evidence type="ECO:0000313" key="2">
    <source>
        <dbReference type="Proteomes" id="UP001499909"/>
    </source>
</evidence>
<protein>
    <recommendedName>
        <fullName evidence="3">Secreted protein</fullName>
    </recommendedName>
</protein>
<sequence length="80" mass="9401">MYSTIKRTSHGECGSGLPRMWRPLSQLRFFLLIPVLLLVRQQREQWKQRVQTKSTVVETRFSRSVHAYRGAGAHADPREY</sequence>
<keyword evidence="2" id="KW-1185">Reference proteome</keyword>
<proteinExistence type="predicted"/>
<evidence type="ECO:0000313" key="1">
    <source>
        <dbReference type="EMBL" id="GAA3940529.1"/>
    </source>
</evidence>
<name>A0ABP7N9N2_9BACT</name>